<proteinExistence type="predicted"/>
<evidence type="ECO:0008006" key="4">
    <source>
        <dbReference type="Google" id="ProtNLM"/>
    </source>
</evidence>
<keyword evidence="1" id="KW-1133">Transmembrane helix</keyword>
<keyword evidence="1" id="KW-0812">Transmembrane</keyword>
<accession>A0ABW3MBU4</accession>
<dbReference type="EMBL" id="JBHTIS010001107">
    <property type="protein sequence ID" value="MFD1047503.1"/>
    <property type="molecule type" value="Genomic_DNA"/>
</dbReference>
<feature type="transmembrane region" description="Helical" evidence="1">
    <location>
        <begin position="57"/>
        <end position="78"/>
    </location>
</feature>
<protein>
    <recommendedName>
        <fullName evidence="4">Major facilitator superfamily (MFS) profile domain-containing protein</fullName>
    </recommendedName>
</protein>
<gene>
    <name evidence="2" type="ORF">ACFQ1S_19135</name>
</gene>
<keyword evidence="3" id="KW-1185">Reference proteome</keyword>
<evidence type="ECO:0000313" key="3">
    <source>
        <dbReference type="Proteomes" id="UP001597045"/>
    </source>
</evidence>
<feature type="transmembrane region" description="Helical" evidence="1">
    <location>
        <begin position="12"/>
        <end position="37"/>
    </location>
</feature>
<feature type="transmembrane region" description="Helical" evidence="1">
    <location>
        <begin position="85"/>
        <end position="104"/>
    </location>
</feature>
<evidence type="ECO:0000313" key="2">
    <source>
        <dbReference type="EMBL" id="MFD1047503.1"/>
    </source>
</evidence>
<reference evidence="3" key="1">
    <citation type="journal article" date="2019" name="Int. J. Syst. Evol. Microbiol.">
        <title>The Global Catalogue of Microorganisms (GCM) 10K type strain sequencing project: providing services to taxonomists for standard genome sequencing and annotation.</title>
        <authorList>
            <consortium name="The Broad Institute Genomics Platform"/>
            <consortium name="The Broad Institute Genome Sequencing Center for Infectious Disease"/>
            <person name="Wu L."/>
            <person name="Ma J."/>
        </authorList>
    </citation>
    <scope>NUCLEOTIDE SEQUENCE [LARGE SCALE GENOMIC DNA]</scope>
    <source>
        <strain evidence="3">JCM 31486</strain>
    </source>
</reference>
<sequence length="137" mass="13749">MTTGVKQDSTAAVITLSVLFAVFIMGIMAAISSFWLFPDLPPGPPGTPSPPAAGNTVPVVLAAGGTLAGPLIGICVAIGIRRAGITILFGFLLVLGIAFSSLWLPRGTTEHTTPPPSTTTGRPCVAYSGGTNDCPGG</sequence>
<organism evidence="2 3">
    <name type="scientific">Kibdelosporangium lantanae</name>
    <dbReference type="NCBI Taxonomy" id="1497396"/>
    <lineage>
        <taxon>Bacteria</taxon>
        <taxon>Bacillati</taxon>
        <taxon>Actinomycetota</taxon>
        <taxon>Actinomycetes</taxon>
        <taxon>Pseudonocardiales</taxon>
        <taxon>Pseudonocardiaceae</taxon>
        <taxon>Kibdelosporangium</taxon>
    </lineage>
</organism>
<name>A0ABW3MBU4_9PSEU</name>
<keyword evidence="1" id="KW-0472">Membrane</keyword>
<evidence type="ECO:0000256" key="1">
    <source>
        <dbReference type="SAM" id="Phobius"/>
    </source>
</evidence>
<comment type="caution">
    <text evidence="2">The sequence shown here is derived from an EMBL/GenBank/DDBJ whole genome shotgun (WGS) entry which is preliminary data.</text>
</comment>
<dbReference type="Proteomes" id="UP001597045">
    <property type="component" value="Unassembled WGS sequence"/>
</dbReference>